<proteinExistence type="predicted"/>
<dbReference type="AlphaFoldDB" id="A0ABD0KV45"/>
<comment type="caution">
    <text evidence="1">The sequence shown here is derived from an EMBL/GenBank/DDBJ whole genome shotgun (WGS) entry which is preliminary data.</text>
</comment>
<name>A0ABD0KV45_9CAEN</name>
<protein>
    <submittedName>
        <fullName evidence="1">Uncharacterized protein</fullName>
    </submittedName>
</protein>
<reference evidence="1 2" key="1">
    <citation type="journal article" date="2023" name="Sci. Data">
        <title>Genome assembly of the Korean intertidal mud-creeper Batillaria attramentaria.</title>
        <authorList>
            <person name="Patra A.K."/>
            <person name="Ho P.T."/>
            <person name="Jun S."/>
            <person name="Lee S.J."/>
            <person name="Kim Y."/>
            <person name="Won Y.J."/>
        </authorList>
    </citation>
    <scope>NUCLEOTIDE SEQUENCE [LARGE SCALE GENOMIC DNA]</scope>
    <source>
        <strain evidence="1">Wonlab-2016</strain>
    </source>
</reference>
<organism evidence="1 2">
    <name type="scientific">Batillaria attramentaria</name>
    <dbReference type="NCBI Taxonomy" id="370345"/>
    <lineage>
        <taxon>Eukaryota</taxon>
        <taxon>Metazoa</taxon>
        <taxon>Spiralia</taxon>
        <taxon>Lophotrochozoa</taxon>
        <taxon>Mollusca</taxon>
        <taxon>Gastropoda</taxon>
        <taxon>Caenogastropoda</taxon>
        <taxon>Sorbeoconcha</taxon>
        <taxon>Cerithioidea</taxon>
        <taxon>Batillariidae</taxon>
        <taxon>Batillaria</taxon>
    </lineage>
</organism>
<keyword evidence="2" id="KW-1185">Reference proteome</keyword>
<gene>
    <name evidence="1" type="ORF">BaRGS_00017681</name>
</gene>
<accession>A0ABD0KV45</accession>
<evidence type="ECO:0000313" key="1">
    <source>
        <dbReference type="EMBL" id="KAK7491117.1"/>
    </source>
</evidence>
<evidence type="ECO:0000313" key="2">
    <source>
        <dbReference type="Proteomes" id="UP001519460"/>
    </source>
</evidence>
<sequence>MTVAVGVFSCEEGVCCCGCSVVNKKRHETGPSRWNLDILRAQVLTQGPQSPALHPFMVYVCVNLRRVSRPDEHAHQHGPQQSEE</sequence>
<dbReference type="Proteomes" id="UP001519460">
    <property type="component" value="Unassembled WGS sequence"/>
</dbReference>
<dbReference type="EMBL" id="JACVVK020000119">
    <property type="protein sequence ID" value="KAK7491117.1"/>
    <property type="molecule type" value="Genomic_DNA"/>
</dbReference>